<dbReference type="SUPFAM" id="SSF55931">
    <property type="entry name" value="Glutamine synthetase/guanido kinase"/>
    <property type="match status" value="1"/>
</dbReference>
<reference evidence="5 6" key="1">
    <citation type="submission" date="2015-03" db="EMBL/GenBank/DDBJ databases">
        <title>Genome sequencing of Methylobacterium variabile DSM 16961.</title>
        <authorList>
            <person name="Chaudhry V."/>
            <person name="Patil P.B."/>
        </authorList>
    </citation>
    <scope>NUCLEOTIDE SEQUENCE [LARGE SCALE GENOMIC DNA]</scope>
    <source>
        <strain evidence="5 6">DSM 16961</strain>
    </source>
</reference>
<dbReference type="Proteomes" id="UP000035955">
    <property type="component" value="Unassembled WGS sequence"/>
</dbReference>
<dbReference type="InterPro" id="IPR014746">
    <property type="entry name" value="Gln_synth/guanido_kin_cat_dom"/>
</dbReference>
<dbReference type="RefSeq" id="WP_048442559.1">
    <property type="nucleotide sequence ID" value="NZ_LABY01000016.1"/>
</dbReference>
<gene>
    <name evidence="5" type="ORF">VQ02_02400</name>
</gene>
<dbReference type="OrthoDB" id="9769628at2"/>
<dbReference type="NCBIfam" id="TIGR02050">
    <property type="entry name" value="gshA_cyan_rel"/>
    <property type="match status" value="1"/>
</dbReference>
<comment type="catalytic activity">
    <reaction evidence="4">
        <text>L-cysteine + L-glutamate + ATP = gamma-L-glutamyl-L-cysteine + ADP + phosphate + H(+)</text>
        <dbReference type="Rhea" id="RHEA:13285"/>
        <dbReference type="ChEBI" id="CHEBI:15378"/>
        <dbReference type="ChEBI" id="CHEBI:29985"/>
        <dbReference type="ChEBI" id="CHEBI:30616"/>
        <dbReference type="ChEBI" id="CHEBI:35235"/>
        <dbReference type="ChEBI" id="CHEBI:43474"/>
        <dbReference type="ChEBI" id="CHEBI:58173"/>
        <dbReference type="ChEBI" id="CHEBI:456216"/>
        <dbReference type="EC" id="6.3.2.2"/>
    </reaction>
</comment>
<dbReference type="InterPro" id="IPR011793">
    <property type="entry name" value="YbdK"/>
</dbReference>
<dbReference type="PANTHER" id="PTHR36510:SF1">
    <property type="entry name" value="GLUTAMATE--CYSTEINE LIGASE 2-RELATED"/>
    <property type="match status" value="1"/>
</dbReference>
<dbReference type="GO" id="GO:0042398">
    <property type="term" value="P:modified amino acid biosynthetic process"/>
    <property type="evidence" value="ECO:0007669"/>
    <property type="project" value="InterPro"/>
</dbReference>
<accession>A0A0J6TAL7</accession>
<dbReference type="Gene3D" id="3.30.590.20">
    <property type="match status" value="1"/>
</dbReference>
<organism evidence="5 6">
    <name type="scientific">Methylobacterium variabile</name>
    <dbReference type="NCBI Taxonomy" id="298794"/>
    <lineage>
        <taxon>Bacteria</taxon>
        <taxon>Pseudomonadati</taxon>
        <taxon>Pseudomonadota</taxon>
        <taxon>Alphaproteobacteria</taxon>
        <taxon>Hyphomicrobiales</taxon>
        <taxon>Methylobacteriaceae</taxon>
        <taxon>Methylobacterium</taxon>
    </lineage>
</organism>
<dbReference type="InterPro" id="IPR050141">
    <property type="entry name" value="GCL_type2/YbdK_subfam"/>
</dbReference>
<comment type="caution">
    <text evidence="5">The sequence shown here is derived from an EMBL/GenBank/DDBJ whole genome shotgun (WGS) entry which is preliminary data.</text>
</comment>
<name>A0A0J6TAL7_9HYPH</name>
<dbReference type="PATRIC" id="fig|298794.3.peg.1722"/>
<keyword evidence="1 4" id="KW-0436">Ligase</keyword>
<keyword evidence="6" id="KW-1185">Reference proteome</keyword>
<evidence type="ECO:0000256" key="3">
    <source>
        <dbReference type="ARBA" id="ARBA00022840"/>
    </source>
</evidence>
<dbReference type="PANTHER" id="PTHR36510">
    <property type="entry name" value="GLUTAMATE--CYSTEINE LIGASE 2-RELATED"/>
    <property type="match status" value="1"/>
</dbReference>
<evidence type="ECO:0000256" key="2">
    <source>
        <dbReference type="ARBA" id="ARBA00022741"/>
    </source>
</evidence>
<keyword evidence="2 4" id="KW-0547">Nucleotide-binding</keyword>
<comment type="similarity">
    <text evidence="4">Belongs to the glutamate--cysteine ligase type 2 family. YbdK subfamily.</text>
</comment>
<protein>
    <recommendedName>
        <fullName evidence="4">Putative glutamate--cysteine ligase 2</fullName>
        <ecNumber evidence="4">6.3.2.2</ecNumber>
    </recommendedName>
    <alternativeName>
        <fullName evidence="4">Gamma-glutamylcysteine synthetase 2</fullName>
        <shortName evidence="4">GCS 2</shortName>
        <shortName evidence="4">Gamma-GCS 2</shortName>
    </alternativeName>
</protein>
<keyword evidence="3 4" id="KW-0067">ATP-binding</keyword>
<dbReference type="GO" id="GO:0005524">
    <property type="term" value="F:ATP binding"/>
    <property type="evidence" value="ECO:0007669"/>
    <property type="project" value="UniProtKB-KW"/>
</dbReference>
<comment type="function">
    <text evidence="4">ATP-dependent carboxylate-amine ligase which exhibits weak glutamate--cysteine ligase activity.</text>
</comment>
<evidence type="ECO:0000313" key="6">
    <source>
        <dbReference type="Proteomes" id="UP000035955"/>
    </source>
</evidence>
<dbReference type="InterPro" id="IPR006336">
    <property type="entry name" value="GCS2"/>
</dbReference>
<proteinExistence type="inferred from homology"/>
<evidence type="ECO:0000313" key="5">
    <source>
        <dbReference type="EMBL" id="KMO42643.1"/>
    </source>
</evidence>
<sequence length="378" mass="41133">MRAEFDVCIEEEVFINDAGKRDAARTRTRDLLDACQASFPQVRAELMEPQLVWATEPVSDLAEARRTLSALRSDLGALAAARGLALMASGTHPLALWSRVRPRDQAARGRVLRDLQMVGSRTVVCGLSVGVGVPEGVSRIDLMNRVQPFLPLLLALSTSSPFWQAQRTGLLGYRLAASRELPRSGLPPLFRDEADYARYLDTVVAAGAIDDPRHVWWVICPSPAGPRLDLRIADSCTRLDDALAVAALYRCLVRRLARDPDLNRDPTGASQAIAAENCWRAQRYGIHGTFVCETARAARPVATVLAETLALVTEDAAALGCEAELDLARWIVARGTSADRQLALFTEAQGRGLPPREALATVVDWLSAETVGANPTRH</sequence>
<dbReference type="HAMAP" id="MF_01609">
    <property type="entry name" value="Glu_cys_ligase_2"/>
    <property type="match status" value="1"/>
</dbReference>
<evidence type="ECO:0000256" key="1">
    <source>
        <dbReference type="ARBA" id="ARBA00022598"/>
    </source>
</evidence>
<dbReference type="EC" id="6.3.2.2" evidence="4"/>
<dbReference type="AlphaFoldDB" id="A0A0J6TAL7"/>
<evidence type="ECO:0000256" key="4">
    <source>
        <dbReference type="HAMAP-Rule" id="MF_01609"/>
    </source>
</evidence>
<dbReference type="EMBL" id="LABY01000016">
    <property type="protein sequence ID" value="KMO42643.1"/>
    <property type="molecule type" value="Genomic_DNA"/>
</dbReference>
<dbReference type="GO" id="GO:0004357">
    <property type="term" value="F:glutamate-cysteine ligase activity"/>
    <property type="evidence" value="ECO:0007669"/>
    <property type="project" value="UniProtKB-EC"/>
</dbReference>
<dbReference type="Pfam" id="PF04107">
    <property type="entry name" value="GCS2"/>
    <property type="match status" value="1"/>
</dbReference>